<dbReference type="PANTHER" id="PTHR43852">
    <property type="entry name" value="NUCLEOTIDYLTRANSFERASE"/>
    <property type="match status" value="1"/>
</dbReference>
<dbReference type="Gene3D" id="3.30.460.10">
    <property type="entry name" value="Beta Polymerase, domain 2"/>
    <property type="match status" value="1"/>
</dbReference>
<dbReference type="EMBL" id="BLRX01000560">
    <property type="protein sequence ID" value="GFP26374.1"/>
    <property type="molecule type" value="Genomic_DNA"/>
</dbReference>
<dbReference type="Pfam" id="PF18765">
    <property type="entry name" value="Polbeta"/>
    <property type="match status" value="1"/>
</dbReference>
<sequence>MRAEIERIAGYFRKRPDVVALYLFGSFDTLFEKTDSDIDIAVLLAKENLTETEILKTEFYNASPSFSRRSVDIVIFNSAPTYLKHQIVKTGRILLDKHPTCRK</sequence>
<dbReference type="SUPFAM" id="SSF81301">
    <property type="entry name" value="Nucleotidyltransferase"/>
    <property type="match status" value="1"/>
</dbReference>
<gene>
    <name evidence="2" type="ORF">HKBW3S25_01866</name>
</gene>
<evidence type="ECO:0000313" key="2">
    <source>
        <dbReference type="EMBL" id="GFP26374.1"/>
    </source>
</evidence>
<dbReference type="AlphaFoldDB" id="A0A6V8P416"/>
<feature type="domain" description="Polymerase beta nucleotidyltransferase" evidence="1">
    <location>
        <begin position="6"/>
        <end position="98"/>
    </location>
</feature>
<evidence type="ECO:0000259" key="1">
    <source>
        <dbReference type="Pfam" id="PF18765"/>
    </source>
</evidence>
<comment type="caution">
    <text evidence="2">The sequence shown here is derived from an EMBL/GenBank/DDBJ whole genome shotgun (WGS) entry which is preliminary data.</text>
</comment>
<evidence type="ECO:0000313" key="3">
    <source>
        <dbReference type="Proteomes" id="UP000543224"/>
    </source>
</evidence>
<dbReference type="NCBIfam" id="NF047752">
    <property type="entry name" value="MntA_antitoxin"/>
    <property type="match status" value="1"/>
</dbReference>
<accession>A0A6V8P416</accession>
<dbReference type="PANTHER" id="PTHR43852:SF2">
    <property type="entry name" value="PROTEIN ADENYLYLTRANSFERASE MNTA"/>
    <property type="match status" value="1"/>
</dbReference>
<dbReference type="CDD" id="cd05403">
    <property type="entry name" value="NT_KNTase_like"/>
    <property type="match status" value="1"/>
</dbReference>
<dbReference type="InterPro" id="IPR052930">
    <property type="entry name" value="TA_antitoxin_MntA"/>
</dbReference>
<name>A0A6V8P416_9ACTN</name>
<feature type="non-terminal residue" evidence="2">
    <location>
        <position position="103"/>
    </location>
</feature>
<dbReference type="InterPro" id="IPR043519">
    <property type="entry name" value="NT_sf"/>
</dbReference>
<dbReference type="InterPro" id="IPR041633">
    <property type="entry name" value="Polbeta"/>
</dbReference>
<reference evidence="2 3" key="1">
    <citation type="journal article" date="2020" name="Front. Microbiol.">
        <title>Single-cell genomics of novel Actinobacteria with the Wood-Ljungdahl pathway discovered in a serpentinizing system.</title>
        <authorList>
            <person name="Merino N."/>
            <person name="Kawai M."/>
            <person name="Boyd E.S."/>
            <person name="Colman D.R."/>
            <person name="McGlynn S.E."/>
            <person name="Nealson K.H."/>
            <person name="Kurokawa K."/>
            <person name="Hongoh Y."/>
        </authorList>
    </citation>
    <scope>NUCLEOTIDE SEQUENCE [LARGE SCALE GENOMIC DNA]</scope>
    <source>
        <strain evidence="2 3">S25</strain>
    </source>
</reference>
<proteinExistence type="predicted"/>
<dbReference type="Proteomes" id="UP000543224">
    <property type="component" value="Unassembled WGS sequence"/>
</dbReference>
<protein>
    <recommendedName>
        <fullName evidence="1">Polymerase beta nucleotidyltransferase domain-containing protein</fullName>
    </recommendedName>
</protein>
<organism evidence="2 3">
    <name type="scientific">Candidatus Hakubella thermalkaliphila</name>
    <dbReference type="NCBI Taxonomy" id="2754717"/>
    <lineage>
        <taxon>Bacteria</taxon>
        <taxon>Bacillati</taxon>
        <taxon>Actinomycetota</taxon>
        <taxon>Actinomycetota incertae sedis</taxon>
        <taxon>Candidatus Hakubellales</taxon>
        <taxon>Candidatus Hakubellaceae</taxon>
        <taxon>Candidatus Hakubella</taxon>
    </lineage>
</organism>